<reference evidence="11" key="1">
    <citation type="submission" date="2025-08" db="UniProtKB">
        <authorList>
            <consortium name="RefSeq"/>
        </authorList>
    </citation>
    <scope>IDENTIFICATION</scope>
    <source>
        <tissue evidence="11">Gonads</tissue>
    </source>
</reference>
<dbReference type="Proteomes" id="UP000504635">
    <property type="component" value="Unplaced"/>
</dbReference>
<keyword evidence="7" id="KW-0812">Transmembrane</keyword>
<dbReference type="RefSeq" id="XP_030763576.1">
    <property type="nucleotide sequence ID" value="XM_030907716.1"/>
</dbReference>
<accession>A0A6J2YJW8</accession>
<feature type="signal peptide" evidence="8">
    <location>
        <begin position="1"/>
        <end position="18"/>
    </location>
</feature>
<keyword evidence="3" id="KW-0479">Metal-binding</keyword>
<keyword evidence="10" id="KW-1185">Reference proteome</keyword>
<keyword evidence="7" id="KW-1133">Transmembrane helix</keyword>
<keyword evidence="5" id="KW-0106">Calcium</keyword>
<evidence type="ECO:0000256" key="4">
    <source>
        <dbReference type="ARBA" id="ARBA00022801"/>
    </source>
</evidence>
<evidence type="ECO:0000256" key="5">
    <source>
        <dbReference type="ARBA" id="ARBA00022837"/>
    </source>
</evidence>
<comment type="cofactor">
    <cofactor evidence="1">
        <name>Ca(2+)</name>
        <dbReference type="ChEBI" id="CHEBI:29108"/>
    </cofactor>
</comment>
<dbReference type="GO" id="GO:0046872">
    <property type="term" value="F:metal ion binding"/>
    <property type="evidence" value="ECO:0007669"/>
    <property type="project" value="UniProtKB-KW"/>
</dbReference>
<dbReference type="InterPro" id="IPR024607">
    <property type="entry name" value="Sulfatase_CS"/>
</dbReference>
<keyword evidence="6" id="KW-0325">Glycoprotein</keyword>
<evidence type="ECO:0000256" key="3">
    <source>
        <dbReference type="ARBA" id="ARBA00022723"/>
    </source>
</evidence>
<dbReference type="PROSITE" id="PS00149">
    <property type="entry name" value="SULFATASE_2"/>
    <property type="match status" value="1"/>
</dbReference>
<evidence type="ECO:0000256" key="6">
    <source>
        <dbReference type="ARBA" id="ARBA00023180"/>
    </source>
</evidence>
<keyword evidence="8" id="KW-0732">Signal</keyword>
<evidence type="ECO:0000259" key="9">
    <source>
        <dbReference type="Pfam" id="PF00884"/>
    </source>
</evidence>
<evidence type="ECO:0000256" key="1">
    <source>
        <dbReference type="ARBA" id="ARBA00001913"/>
    </source>
</evidence>
<dbReference type="FunCoup" id="A0A6J2YJW8">
    <property type="interactions" value="78"/>
</dbReference>
<gene>
    <name evidence="11" type="primary">LOC115888131</name>
</gene>
<evidence type="ECO:0000256" key="8">
    <source>
        <dbReference type="SAM" id="SignalP"/>
    </source>
</evidence>
<dbReference type="InterPro" id="IPR047115">
    <property type="entry name" value="ARSB"/>
</dbReference>
<evidence type="ECO:0000256" key="2">
    <source>
        <dbReference type="ARBA" id="ARBA00008779"/>
    </source>
</evidence>
<feature type="chain" id="PRO_5027108409" evidence="8">
    <location>
        <begin position="19"/>
        <end position="653"/>
    </location>
</feature>
<sequence length="653" mass="74009">MRCFASGIFVLVLGWVVADNQKKPNIIVIVGDDMGFNDVSFHGSDEIPTPNIDALAYNGVILNSHYTQALCTPSRASFLTGKYPIHLGMQHLVILEPEPWGLPLNETLLPEHLKRNGYVTRAIGKWHLGFFRKEYTPTYRGFDSHYGYWQGFHDYYDHTIHATYTSEYGYDMRRNMTVDWDAKGKYTTTLLTEEAVKNIRQHNTDNPLFMYLAHLAPHAGNDWDPLQAPDEEIAKFAHIQDPERRIYAAMVSLLDKSVGAVVAALREKHMLENSIIIFMSDNGAAPEGVHANHGSNYPFRGAKNSGWEGGMRNIAAIWSPLIKKPQRVSNNLMHISDWLPTLYSAAGLKHSELPSSLDGKDQWKSISEGESSPRTEILHNIDDIFNYGAIRQGDWKYVYGSASKGRMDQWYGNSGKDPLYHYDEAGVLNSPAGSALSGFITYQQIKEKNYNLAHHKVQNFSINILDEENIRKLRNEALLKCKDLNSEEQLESNQCNPMVSPCLFNIKEDPCERVNLATQRPLIVVTLEQELLKYRKTARKPINVPRDPNADPAKFNGTWTNWQDNDVTQEKISFNALSHLTIGLISGACVAVVIIIVILLTITCKKAPKRSLSRLFEPGDNCCTEMDNKPSSNMFEEREKQLRTSLKNEFREV</sequence>
<dbReference type="AlphaFoldDB" id="A0A6J2YJW8"/>
<dbReference type="InterPro" id="IPR017850">
    <property type="entry name" value="Alkaline_phosphatase_core_sf"/>
</dbReference>
<dbReference type="Gene3D" id="3.40.720.10">
    <property type="entry name" value="Alkaline Phosphatase, subunit A"/>
    <property type="match status" value="1"/>
</dbReference>
<evidence type="ECO:0000313" key="10">
    <source>
        <dbReference type="Proteomes" id="UP000504635"/>
    </source>
</evidence>
<dbReference type="OrthoDB" id="103349at2759"/>
<feature type="domain" description="Sulfatase N-terminal" evidence="9">
    <location>
        <begin position="24"/>
        <end position="347"/>
    </location>
</feature>
<dbReference type="PANTHER" id="PTHR10342">
    <property type="entry name" value="ARYLSULFATASE"/>
    <property type="match status" value="1"/>
</dbReference>
<feature type="transmembrane region" description="Helical" evidence="7">
    <location>
        <begin position="580"/>
        <end position="604"/>
    </location>
</feature>
<evidence type="ECO:0000256" key="7">
    <source>
        <dbReference type="SAM" id="Phobius"/>
    </source>
</evidence>
<dbReference type="PROSITE" id="PS00523">
    <property type="entry name" value="SULFATASE_1"/>
    <property type="match status" value="1"/>
</dbReference>
<keyword evidence="7" id="KW-0472">Membrane</keyword>
<organism evidence="10 11">
    <name type="scientific">Sitophilus oryzae</name>
    <name type="common">Rice weevil</name>
    <name type="synonym">Curculio oryzae</name>
    <dbReference type="NCBI Taxonomy" id="7048"/>
    <lineage>
        <taxon>Eukaryota</taxon>
        <taxon>Metazoa</taxon>
        <taxon>Ecdysozoa</taxon>
        <taxon>Arthropoda</taxon>
        <taxon>Hexapoda</taxon>
        <taxon>Insecta</taxon>
        <taxon>Pterygota</taxon>
        <taxon>Neoptera</taxon>
        <taxon>Endopterygota</taxon>
        <taxon>Coleoptera</taxon>
        <taxon>Polyphaga</taxon>
        <taxon>Cucujiformia</taxon>
        <taxon>Curculionidae</taxon>
        <taxon>Dryophthorinae</taxon>
        <taxon>Sitophilus</taxon>
    </lineage>
</organism>
<dbReference type="CDD" id="cd16029">
    <property type="entry name" value="4-S"/>
    <property type="match status" value="1"/>
</dbReference>
<dbReference type="SUPFAM" id="SSF53649">
    <property type="entry name" value="Alkaline phosphatase-like"/>
    <property type="match status" value="1"/>
</dbReference>
<dbReference type="Gene3D" id="3.30.1120.10">
    <property type="match status" value="1"/>
</dbReference>
<dbReference type="InParanoid" id="A0A6J2YJW8"/>
<protein>
    <submittedName>
        <fullName evidence="11">Arylsulfatase I-like</fullName>
    </submittedName>
</protein>
<name>A0A6J2YJW8_SITOR</name>
<dbReference type="KEGG" id="soy:115888131"/>
<evidence type="ECO:0000313" key="11">
    <source>
        <dbReference type="RefSeq" id="XP_030763576.1"/>
    </source>
</evidence>
<comment type="similarity">
    <text evidence="2">Belongs to the sulfatase family.</text>
</comment>
<dbReference type="GeneID" id="115888131"/>
<dbReference type="InterPro" id="IPR000917">
    <property type="entry name" value="Sulfatase_N"/>
</dbReference>
<dbReference type="Pfam" id="PF00884">
    <property type="entry name" value="Sulfatase"/>
    <property type="match status" value="1"/>
</dbReference>
<proteinExistence type="inferred from homology"/>
<dbReference type="PANTHER" id="PTHR10342:SF264">
    <property type="entry name" value="MIP05773P-RELATED"/>
    <property type="match status" value="1"/>
</dbReference>
<keyword evidence="4" id="KW-0378">Hydrolase</keyword>
<dbReference type="GO" id="GO:0008484">
    <property type="term" value="F:sulfuric ester hydrolase activity"/>
    <property type="evidence" value="ECO:0007669"/>
    <property type="project" value="InterPro"/>
</dbReference>